<keyword evidence="1" id="KW-0472">Membrane</keyword>
<feature type="transmembrane region" description="Helical" evidence="1">
    <location>
        <begin position="6"/>
        <end position="22"/>
    </location>
</feature>
<reference evidence="2 3" key="1">
    <citation type="submission" date="2017-06" db="EMBL/GenBank/DDBJ databases">
        <title>Draft genome sequence of anaerobic fermentative bacterium Anaeromicrobium sediminis DY2726D isolated from West Pacific Ocean sediments.</title>
        <authorList>
            <person name="Zeng X."/>
        </authorList>
    </citation>
    <scope>NUCLEOTIDE SEQUENCE [LARGE SCALE GENOMIC DNA]</scope>
    <source>
        <strain evidence="2 3">DY2726D</strain>
    </source>
</reference>
<organism evidence="2 3">
    <name type="scientific">Anaeromicrobium sediminis</name>
    <dbReference type="NCBI Taxonomy" id="1478221"/>
    <lineage>
        <taxon>Bacteria</taxon>
        <taxon>Bacillati</taxon>
        <taxon>Bacillota</taxon>
        <taxon>Clostridia</taxon>
        <taxon>Peptostreptococcales</taxon>
        <taxon>Thermotaleaceae</taxon>
        <taxon>Anaeromicrobium</taxon>
    </lineage>
</organism>
<comment type="caution">
    <text evidence="2">The sequence shown here is derived from an EMBL/GenBank/DDBJ whole genome shotgun (WGS) entry which is preliminary data.</text>
</comment>
<dbReference type="RefSeq" id="WP_095132839.1">
    <property type="nucleotide sequence ID" value="NZ_NIBG01000005.1"/>
</dbReference>
<evidence type="ECO:0000313" key="3">
    <source>
        <dbReference type="Proteomes" id="UP000216024"/>
    </source>
</evidence>
<keyword evidence="1" id="KW-1133">Transmembrane helix</keyword>
<protein>
    <submittedName>
        <fullName evidence="2">Uncharacterized protein</fullName>
    </submittedName>
</protein>
<evidence type="ECO:0000313" key="2">
    <source>
        <dbReference type="EMBL" id="PAB59930.1"/>
    </source>
</evidence>
<name>A0A267MMF6_9FIRM</name>
<dbReference type="EMBL" id="NIBG01000005">
    <property type="protein sequence ID" value="PAB59930.1"/>
    <property type="molecule type" value="Genomic_DNA"/>
</dbReference>
<dbReference type="Proteomes" id="UP000216024">
    <property type="component" value="Unassembled WGS sequence"/>
</dbReference>
<evidence type="ECO:0000256" key="1">
    <source>
        <dbReference type="SAM" id="Phobius"/>
    </source>
</evidence>
<keyword evidence="3" id="KW-1185">Reference proteome</keyword>
<proteinExistence type="predicted"/>
<feature type="transmembrane region" description="Helical" evidence="1">
    <location>
        <begin position="29"/>
        <end position="47"/>
    </location>
</feature>
<keyword evidence="1" id="KW-0812">Transmembrane</keyword>
<dbReference type="AlphaFoldDB" id="A0A267MMF6"/>
<gene>
    <name evidence="2" type="ORF">CCE28_08225</name>
</gene>
<accession>A0A267MMF6</accession>
<dbReference type="OrthoDB" id="2112909at2"/>
<sequence>MIYIVMLIFLVSMVIYTIYCRKNKLKREMIIGNTFIIISTMYSYFYMVGEPLPGPTEGINMIFAKIVNAIYGVTL</sequence>